<feature type="domain" description="Endoplasmic reticulum vesicle transporter C-terminal" evidence="2">
    <location>
        <begin position="64"/>
        <end position="206"/>
    </location>
</feature>
<dbReference type="GO" id="GO:0005783">
    <property type="term" value="C:endoplasmic reticulum"/>
    <property type="evidence" value="ECO:0007669"/>
    <property type="project" value="TreeGrafter"/>
</dbReference>
<dbReference type="AlphaFoldDB" id="A0A8S1IXX8"/>
<feature type="domain" description="Endoplasmic reticulum vesicle transporter C-terminal" evidence="2">
    <location>
        <begin position="213"/>
        <end position="261"/>
    </location>
</feature>
<proteinExistence type="predicted"/>
<dbReference type="EMBL" id="CAJHUC010000419">
    <property type="protein sequence ID" value="CAD7696002.1"/>
    <property type="molecule type" value="Genomic_DNA"/>
</dbReference>
<dbReference type="OrthoDB" id="270930at2759"/>
<keyword evidence="1" id="KW-1133">Transmembrane helix</keyword>
<dbReference type="Proteomes" id="UP000708148">
    <property type="component" value="Unassembled WGS sequence"/>
</dbReference>
<gene>
    <name evidence="3" type="ORF">OSTQU699_LOCUS1363</name>
</gene>
<evidence type="ECO:0000313" key="3">
    <source>
        <dbReference type="EMBL" id="CAD7696002.1"/>
    </source>
</evidence>
<keyword evidence="4" id="KW-1185">Reference proteome</keyword>
<sequence length="281" mass="31327">MPCSWMSLDAMDISGELQLGVDHEIYRRRLDPTGDALDNEEQHDITLGKSPRERELKEEYCGSCYGAEERDGQCCNTCTEVHDAYRKKGWAVKAASGVEQCESEGEEHRLREQQGEGCALWGSLSVNKVAGNFHFAPGRSYQRGSVHVHDLVPFQDKDIDFSHHIVSLSFGTVYPGMVNPLDGVAVQQANRDNAQGQPGMFQYFLKTSGLSPEHKLPGVFFFYDLSPIKVEIREYKDSFLHFLTNVCAIVGGIFTVAGLLDGMVYFGHNALKKKVELGKLS</sequence>
<dbReference type="GO" id="GO:0030134">
    <property type="term" value="C:COPII-coated ER to Golgi transport vesicle"/>
    <property type="evidence" value="ECO:0007669"/>
    <property type="project" value="TreeGrafter"/>
</dbReference>
<keyword evidence="1" id="KW-0472">Membrane</keyword>
<reference evidence="3" key="1">
    <citation type="submission" date="2020-12" db="EMBL/GenBank/DDBJ databases">
        <authorList>
            <person name="Iha C."/>
        </authorList>
    </citation>
    <scope>NUCLEOTIDE SEQUENCE</scope>
</reference>
<protein>
    <recommendedName>
        <fullName evidence="2">Endoplasmic reticulum vesicle transporter C-terminal domain-containing protein</fullName>
    </recommendedName>
</protein>
<feature type="transmembrane region" description="Helical" evidence="1">
    <location>
        <begin position="239"/>
        <end position="266"/>
    </location>
</feature>
<dbReference type="InterPro" id="IPR012936">
    <property type="entry name" value="Erv_C"/>
</dbReference>
<dbReference type="InterPro" id="IPR045888">
    <property type="entry name" value="Erv"/>
</dbReference>
<dbReference type="PANTHER" id="PTHR10984">
    <property type="entry name" value="ENDOPLASMIC RETICULUM-GOLGI INTERMEDIATE COMPARTMENT PROTEIN"/>
    <property type="match status" value="1"/>
</dbReference>
<keyword evidence="1" id="KW-0812">Transmembrane</keyword>
<comment type="caution">
    <text evidence="3">The sequence shown here is derived from an EMBL/GenBank/DDBJ whole genome shotgun (WGS) entry which is preliminary data.</text>
</comment>
<dbReference type="Pfam" id="PF07970">
    <property type="entry name" value="COPIIcoated_ERV"/>
    <property type="match status" value="2"/>
</dbReference>
<name>A0A8S1IXX8_9CHLO</name>
<organism evidence="3 4">
    <name type="scientific">Ostreobium quekettii</name>
    <dbReference type="NCBI Taxonomy" id="121088"/>
    <lineage>
        <taxon>Eukaryota</taxon>
        <taxon>Viridiplantae</taxon>
        <taxon>Chlorophyta</taxon>
        <taxon>core chlorophytes</taxon>
        <taxon>Ulvophyceae</taxon>
        <taxon>TCBD clade</taxon>
        <taxon>Bryopsidales</taxon>
        <taxon>Ostreobineae</taxon>
        <taxon>Ostreobiaceae</taxon>
        <taxon>Ostreobium</taxon>
    </lineage>
</organism>
<evidence type="ECO:0000256" key="1">
    <source>
        <dbReference type="SAM" id="Phobius"/>
    </source>
</evidence>
<accession>A0A8S1IXX8</accession>
<dbReference type="PANTHER" id="PTHR10984:SF82">
    <property type="entry name" value="ENDOPLASMIC RETICULUM VESICLE TRANSPORTER PROTEIN"/>
    <property type="match status" value="1"/>
</dbReference>
<evidence type="ECO:0000313" key="4">
    <source>
        <dbReference type="Proteomes" id="UP000708148"/>
    </source>
</evidence>
<evidence type="ECO:0000259" key="2">
    <source>
        <dbReference type="Pfam" id="PF07970"/>
    </source>
</evidence>